<dbReference type="OrthoDB" id="337830at2"/>
<dbReference type="Gene3D" id="3.50.50.60">
    <property type="entry name" value="FAD/NAD(P)-binding domain"/>
    <property type="match status" value="2"/>
</dbReference>
<feature type="domain" description="Amine oxidase" evidence="2">
    <location>
        <begin position="10"/>
        <end position="86"/>
    </location>
</feature>
<dbReference type="SUPFAM" id="SSF51905">
    <property type="entry name" value="FAD/NAD(P)-binding domain"/>
    <property type="match status" value="1"/>
</dbReference>
<keyword evidence="3" id="KW-0560">Oxidoreductase</keyword>
<dbReference type="AlphaFoldDB" id="A0A1X7AB65"/>
<dbReference type="RefSeq" id="WP_085807848.1">
    <property type="nucleotide sequence ID" value="NZ_FWFX01000033.1"/>
</dbReference>
<gene>
    <name evidence="3" type="primary">puo</name>
    <name evidence="3" type="ORF">ROA7450_04226</name>
</gene>
<feature type="domain" description="Amine oxidase" evidence="2">
    <location>
        <begin position="106"/>
        <end position="351"/>
    </location>
</feature>
<sequence length="356" mass="38416">MDVVIIGAGLSGLIAAVTLHEAGANVQIIEADTHIGGRIHSIRDLANHRVLADLGPTWVWPKYQPVVAKWVEKLGLTTFQQFNDGDAVIVGYGPVPYRQPVPGQDGIARIVGGPTALIDALAERIGVDKIRTSSPVTGVFEDSSDRISVRLESGEIITTEKAIISIPMRVACTTVQMPWAPQALIDVMRRTPTWMSTQAKAVALYERPFWRDDGLSGRVASRVGPLVEVHDHTVADVSSGALFGFVGWSPEQRRNDAEGLEQAILSQLSDCFGKAAAHPIELTVQDWALNSRIVTDLDVTQPADHPEVAPPILRQSQLEGRVCFAVSEASDLSPGLIEGALVSGERAATEMMPKKF</sequence>
<dbReference type="PANTHER" id="PTHR43563">
    <property type="entry name" value="AMINE OXIDASE"/>
    <property type="match status" value="1"/>
</dbReference>
<dbReference type="Proteomes" id="UP000193061">
    <property type="component" value="Unassembled WGS sequence"/>
</dbReference>
<keyword evidence="4" id="KW-1185">Reference proteome</keyword>
<evidence type="ECO:0000313" key="4">
    <source>
        <dbReference type="Proteomes" id="UP000193061"/>
    </source>
</evidence>
<comment type="similarity">
    <text evidence="1">Belongs to the flavin monoamine oxidase family.</text>
</comment>
<dbReference type="EMBL" id="FWFX01000033">
    <property type="protein sequence ID" value="SLN74546.1"/>
    <property type="molecule type" value="Genomic_DNA"/>
</dbReference>
<dbReference type="EC" id="1.4.3.10" evidence="3"/>
<proteinExistence type="inferred from homology"/>
<protein>
    <submittedName>
        <fullName evidence="3">Putrescine oxidase</fullName>
        <ecNumber evidence="3">1.4.3.10</ecNumber>
    </submittedName>
</protein>
<evidence type="ECO:0000259" key="2">
    <source>
        <dbReference type="Pfam" id="PF01593"/>
    </source>
</evidence>
<dbReference type="SUPFAM" id="SSF54373">
    <property type="entry name" value="FAD-linked reductases, C-terminal domain"/>
    <property type="match status" value="1"/>
</dbReference>
<evidence type="ECO:0000256" key="1">
    <source>
        <dbReference type="ARBA" id="ARBA00005995"/>
    </source>
</evidence>
<accession>A0A1X7AB65</accession>
<dbReference type="InterPro" id="IPR002937">
    <property type="entry name" value="Amino_oxidase"/>
</dbReference>
<dbReference type="Pfam" id="PF01593">
    <property type="entry name" value="Amino_oxidase"/>
    <property type="match status" value="2"/>
</dbReference>
<name>A0A1X7AB65_9RHOB</name>
<dbReference type="GO" id="GO:0050232">
    <property type="term" value="F:putrescine oxidase activity"/>
    <property type="evidence" value="ECO:0007669"/>
    <property type="project" value="UniProtKB-EC"/>
</dbReference>
<reference evidence="3 4" key="1">
    <citation type="submission" date="2017-03" db="EMBL/GenBank/DDBJ databases">
        <authorList>
            <person name="Afonso C.L."/>
            <person name="Miller P.J."/>
            <person name="Scott M.A."/>
            <person name="Spackman E."/>
            <person name="Goraichik I."/>
            <person name="Dimitrov K.M."/>
            <person name="Suarez D.L."/>
            <person name="Swayne D.E."/>
        </authorList>
    </citation>
    <scope>NUCLEOTIDE SEQUENCE [LARGE SCALE GENOMIC DNA]</scope>
    <source>
        <strain evidence="3 4">CECT 7450</strain>
    </source>
</reference>
<dbReference type="PANTHER" id="PTHR43563:SF14">
    <property type="entry name" value="AMINE OXIDASE"/>
    <property type="match status" value="1"/>
</dbReference>
<organism evidence="3 4">
    <name type="scientific">Roseovarius albus</name>
    <dbReference type="NCBI Taxonomy" id="1247867"/>
    <lineage>
        <taxon>Bacteria</taxon>
        <taxon>Pseudomonadati</taxon>
        <taxon>Pseudomonadota</taxon>
        <taxon>Alphaproteobacteria</taxon>
        <taxon>Rhodobacterales</taxon>
        <taxon>Roseobacteraceae</taxon>
        <taxon>Roseovarius</taxon>
    </lineage>
</organism>
<dbReference type="InterPro" id="IPR036188">
    <property type="entry name" value="FAD/NAD-bd_sf"/>
</dbReference>
<dbReference type="InterPro" id="IPR050703">
    <property type="entry name" value="Flavin_MAO"/>
</dbReference>
<dbReference type="PRINTS" id="PR00420">
    <property type="entry name" value="RNGMNOXGNASE"/>
</dbReference>
<evidence type="ECO:0000313" key="3">
    <source>
        <dbReference type="EMBL" id="SLN74546.1"/>
    </source>
</evidence>